<sequence>MFPLELKHFWAFLVQILLMYGTFLYNCLGETCERKNILFVSFVNVTEPQCHFPSGFNYEFSGKKICFVYQENIANADCCQKTGFNCNFTVTPLGDDIYRIVLNKHILTDQDIVLAMQPLKDIQCMPSTLYNKTDSLLNIHNCFQTGVKNIRLCKDLCPDIGDSSENYYNFTIRPNHTINCPIYDPQGNKSSIQITLHATDTTDPKQAVEIMKNLSYLLEKMGSANTATITAGNVTGVMTKLPPVKESKSITVGITAQGDMNFVEGSNADTKFPSLVFIPAEASSMAVDRNGSFAGVLLFPGMKQDDPKSFFLNNEVVGIEMGAPINHLNQTINILYTEVNKMGNIASCRSWNGTEKATWITDGCKTVETNGSITCQCSHLTFFALLMSPPPTNISAADYRSLSYITSIGCGLSMFFLIVALFMHCLIRKGKASQATKILMNLFIAMLVLNLSFLVNESIANLGSGIACVVTAAVMHYSMLATFSWFLVEALHMYFNLHKSLNKTKHYMFCMHITGWATPAIVVICLLALNKYDYMVIYTDDGNSSKMCWISDAIIQQGVNIGYYAIVFIFTLSIFIVTVRLMVTFKPAAGKVEHNISAKTNFFSILSLFILLGITWAFAFFSYGPLLIPSYYIFTILNSFQGFFLFIYYYNTSKIVGDGRNLTLDRSSTPTSNTYVSSPK</sequence>
<dbReference type="InParanoid" id="A0A3Q1IPY5"/>
<feature type="transmembrane region" description="Helical" evidence="6">
    <location>
        <begin position="462"/>
        <end position="488"/>
    </location>
</feature>
<dbReference type="OrthoDB" id="6134459at2759"/>
<feature type="transmembrane region" description="Helical" evidence="6">
    <location>
        <begin position="561"/>
        <end position="581"/>
    </location>
</feature>
<feature type="domain" description="G-protein coupled receptors family 2 profile 2" evidence="8">
    <location>
        <begin position="402"/>
        <end position="653"/>
    </location>
</feature>
<feature type="transmembrane region" description="Helical" evidence="6">
    <location>
        <begin position="630"/>
        <end position="650"/>
    </location>
</feature>
<keyword evidence="10" id="KW-1185">Reference proteome</keyword>
<name>A0A3Q1IPY5_ANATE</name>
<feature type="transmembrane region" description="Helical" evidence="6">
    <location>
        <begin position="509"/>
        <end position="529"/>
    </location>
</feature>
<dbReference type="GeneID" id="113159907"/>
<dbReference type="Proteomes" id="UP000265040">
    <property type="component" value="Chromosome 12"/>
</dbReference>
<evidence type="ECO:0000256" key="4">
    <source>
        <dbReference type="ARBA" id="ARBA00023136"/>
    </source>
</evidence>
<feature type="domain" description="GAIN-B" evidence="7">
    <location>
        <begin position="246"/>
        <end position="393"/>
    </location>
</feature>
<evidence type="ECO:0000313" key="9">
    <source>
        <dbReference type="Ensembl" id="ENSATEP00000006026.1"/>
    </source>
</evidence>
<dbReference type="SMART" id="SM00303">
    <property type="entry name" value="GPS"/>
    <property type="match status" value="1"/>
</dbReference>
<dbReference type="GO" id="GO:0007166">
    <property type="term" value="P:cell surface receptor signaling pathway"/>
    <property type="evidence" value="ECO:0007669"/>
    <property type="project" value="InterPro"/>
</dbReference>
<dbReference type="Pfam" id="PF01825">
    <property type="entry name" value="GPS"/>
    <property type="match status" value="1"/>
</dbReference>
<evidence type="ECO:0000259" key="7">
    <source>
        <dbReference type="PROSITE" id="PS50221"/>
    </source>
</evidence>
<evidence type="ECO:0000256" key="1">
    <source>
        <dbReference type="ARBA" id="ARBA00004141"/>
    </source>
</evidence>
<dbReference type="GeneTree" id="ENSGT00940000164851"/>
<dbReference type="GO" id="GO:0007189">
    <property type="term" value="P:adenylate cyclase-activating G protein-coupled receptor signaling pathway"/>
    <property type="evidence" value="ECO:0007669"/>
    <property type="project" value="TreeGrafter"/>
</dbReference>
<dbReference type="GO" id="GO:0005886">
    <property type="term" value="C:plasma membrane"/>
    <property type="evidence" value="ECO:0007669"/>
    <property type="project" value="TreeGrafter"/>
</dbReference>
<dbReference type="GO" id="GO:0004930">
    <property type="term" value="F:G protein-coupled receptor activity"/>
    <property type="evidence" value="ECO:0007669"/>
    <property type="project" value="InterPro"/>
</dbReference>
<dbReference type="InterPro" id="IPR000203">
    <property type="entry name" value="GPS"/>
</dbReference>
<dbReference type="Pfam" id="PF00002">
    <property type="entry name" value="7tm_2"/>
    <property type="match status" value="1"/>
</dbReference>
<dbReference type="InterPro" id="IPR017981">
    <property type="entry name" value="GPCR_2-like_7TM"/>
</dbReference>
<feature type="transmembrane region" description="Helical" evidence="6">
    <location>
        <begin position="402"/>
        <end position="426"/>
    </location>
</feature>
<dbReference type="RefSeq" id="XP_026212686.1">
    <property type="nucleotide sequence ID" value="XM_026356901.1"/>
</dbReference>
<dbReference type="PROSITE" id="PS50261">
    <property type="entry name" value="G_PROTEIN_RECEP_F2_4"/>
    <property type="match status" value="1"/>
</dbReference>
<reference evidence="9" key="3">
    <citation type="submission" date="2025-09" db="UniProtKB">
        <authorList>
            <consortium name="Ensembl"/>
        </authorList>
    </citation>
    <scope>IDENTIFICATION</scope>
</reference>
<keyword evidence="4 6" id="KW-0472">Membrane</keyword>
<dbReference type="InterPro" id="IPR057244">
    <property type="entry name" value="GAIN_B"/>
</dbReference>
<evidence type="ECO:0000256" key="3">
    <source>
        <dbReference type="ARBA" id="ARBA00022989"/>
    </source>
</evidence>
<proteinExistence type="predicted"/>
<dbReference type="PROSITE" id="PS50221">
    <property type="entry name" value="GAIN_B"/>
    <property type="match status" value="1"/>
</dbReference>
<keyword evidence="5" id="KW-1015">Disulfide bond</keyword>
<keyword evidence="2 6" id="KW-0812">Transmembrane</keyword>
<reference evidence="9" key="2">
    <citation type="submission" date="2025-08" db="UniProtKB">
        <authorList>
            <consortium name="Ensembl"/>
        </authorList>
    </citation>
    <scope>IDENTIFICATION</scope>
</reference>
<evidence type="ECO:0000256" key="6">
    <source>
        <dbReference type="SAM" id="Phobius"/>
    </source>
</evidence>
<keyword evidence="3 6" id="KW-1133">Transmembrane helix</keyword>
<dbReference type="PANTHER" id="PTHR12011:SF474">
    <property type="entry name" value="ADHESION G PROTEIN-COUPLED RECEPTOR G11-RELATED"/>
    <property type="match status" value="1"/>
</dbReference>
<protein>
    <submittedName>
        <fullName evidence="9">Uncharacterized protein</fullName>
    </submittedName>
</protein>
<accession>A0A3Q1IPY5</accession>
<evidence type="ECO:0000256" key="2">
    <source>
        <dbReference type="ARBA" id="ARBA00022692"/>
    </source>
</evidence>
<dbReference type="Gene3D" id="2.60.220.50">
    <property type="match status" value="1"/>
</dbReference>
<comment type="subcellular location">
    <subcellularLocation>
        <location evidence="1">Membrane</location>
        <topology evidence="1">Multi-pass membrane protein</topology>
    </subcellularLocation>
</comment>
<dbReference type="Gene3D" id="1.20.1070.10">
    <property type="entry name" value="Rhodopsin 7-helix transmembrane proteins"/>
    <property type="match status" value="1"/>
</dbReference>
<feature type="transmembrane region" description="Helical" evidence="6">
    <location>
        <begin position="602"/>
        <end position="624"/>
    </location>
</feature>
<dbReference type="AlphaFoldDB" id="A0A3Q1IPY5"/>
<dbReference type="InterPro" id="IPR046338">
    <property type="entry name" value="GAIN_dom_sf"/>
</dbReference>
<dbReference type="PANTHER" id="PTHR12011">
    <property type="entry name" value="ADHESION G-PROTEIN COUPLED RECEPTOR"/>
    <property type="match status" value="1"/>
</dbReference>
<evidence type="ECO:0000256" key="5">
    <source>
        <dbReference type="ARBA" id="ARBA00023157"/>
    </source>
</evidence>
<dbReference type="PRINTS" id="PR00249">
    <property type="entry name" value="GPCRSECRETIN"/>
</dbReference>
<dbReference type="InterPro" id="IPR000832">
    <property type="entry name" value="GPCR_2_secretin-like"/>
</dbReference>
<dbReference type="Ensembl" id="ENSATET00000006126.3">
    <property type="protein sequence ID" value="ENSATEP00000006026.1"/>
    <property type="gene ID" value="ENSATEG00000004258.3"/>
</dbReference>
<organism evidence="9 10">
    <name type="scientific">Anabas testudineus</name>
    <name type="common">Climbing perch</name>
    <name type="synonym">Anthias testudineus</name>
    <dbReference type="NCBI Taxonomy" id="64144"/>
    <lineage>
        <taxon>Eukaryota</taxon>
        <taxon>Metazoa</taxon>
        <taxon>Chordata</taxon>
        <taxon>Craniata</taxon>
        <taxon>Vertebrata</taxon>
        <taxon>Euteleostomi</taxon>
        <taxon>Actinopterygii</taxon>
        <taxon>Neopterygii</taxon>
        <taxon>Teleostei</taxon>
        <taxon>Neoteleostei</taxon>
        <taxon>Acanthomorphata</taxon>
        <taxon>Anabantaria</taxon>
        <taxon>Anabantiformes</taxon>
        <taxon>Anabantoidei</taxon>
        <taxon>Anabantidae</taxon>
        <taxon>Anabas</taxon>
    </lineage>
</organism>
<evidence type="ECO:0000259" key="8">
    <source>
        <dbReference type="PROSITE" id="PS50261"/>
    </source>
</evidence>
<feature type="transmembrane region" description="Helical" evidence="6">
    <location>
        <begin position="438"/>
        <end position="456"/>
    </location>
</feature>
<reference evidence="9" key="1">
    <citation type="submission" date="2021-04" db="EMBL/GenBank/DDBJ databases">
        <authorList>
            <consortium name="Wellcome Sanger Institute Data Sharing"/>
        </authorList>
    </citation>
    <scope>NUCLEOTIDE SEQUENCE [LARGE SCALE GENOMIC DNA]</scope>
</reference>
<evidence type="ECO:0000313" key="10">
    <source>
        <dbReference type="Proteomes" id="UP000265040"/>
    </source>
</evidence>